<dbReference type="SUPFAM" id="SSF52540">
    <property type="entry name" value="P-loop containing nucleoside triphosphate hydrolases"/>
    <property type="match status" value="1"/>
</dbReference>
<feature type="domain" description="Helicase ATP-binding" evidence="5">
    <location>
        <begin position="255"/>
        <end position="531"/>
    </location>
</feature>
<dbReference type="InterPro" id="IPR014001">
    <property type="entry name" value="Helicase_ATP-bd"/>
</dbReference>
<dbReference type="Gene3D" id="3.30.420.10">
    <property type="entry name" value="Ribonuclease H-like superfamily/Ribonuclease H"/>
    <property type="match status" value="1"/>
</dbReference>
<keyword evidence="2" id="KW-0378">Hydrolase</keyword>
<evidence type="ECO:0000256" key="4">
    <source>
        <dbReference type="ARBA" id="ARBA00038058"/>
    </source>
</evidence>
<reference evidence="6 7" key="1">
    <citation type="submission" date="2013-11" db="EMBL/GenBank/DDBJ databases">
        <title>Complete genome sequence of Clostridum sp. M2/40.</title>
        <authorList>
            <person name="Wibberg D."/>
            <person name="Puehler A."/>
            <person name="Schlueter A."/>
        </authorList>
    </citation>
    <scope>NUCLEOTIDE SEQUENCE [LARGE SCALE GENOMIC DNA]</scope>
    <source>
        <strain evidence="7">M2/40</strain>
    </source>
</reference>
<dbReference type="eggNOG" id="COG2176">
    <property type="taxonomic scope" value="Bacteria"/>
</dbReference>
<keyword evidence="7" id="KW-1185">Reference proteome</keyword>
<organism evidence="6 7">
    <name type="scientific">Clostridium bornimense</name>
    <dbReference type="NCBI Taxonomy" id="1216932"/>
    <lineage>
        <taxon>Bacteria</taxon>
        <taxon>Bacillati</taxon>
        <taxon>Bacillota</taxon>
        <taxon>Clostridia</taxon>
        <taxon>Eubacteriales</taxon>
        <taxon>Clostridiaceae</taxon>
        <taxon>Clostridium</taxon>
    </lineage>
</organism>
<evidence type="ECO:0000256" key="1">
    <source>
        <dbReference type="ARBA" id="ARBA00022741"/>
    </source>
</evidence>
<dbReference type="Proteomes" id="UP000019426">
    <property type="component" value="Chromosome M2/40_rep1"/>
</dbReference>
<dbReference type="SMART" id="SM00487">
    <property type="entry name" value="DEXDc"/>
    <property type="match status" value="1"/>
</dbReference>
<gene>
    <name evidence="6" type="ORF">CM240_1521</name>
</gene>
<dbReference type="GO" id="GO:0016818">
    <property type="term" value="F:hydrolase activity, acting on acid anhydrides, in phosphorus-containing anhydrides"/>
    <property type="evidence" value="ECO:0007669"/>
    <property type="project" value="InterPro"/>
</dbReference>
<dbReference type="SMART" id="SM00479">
    <property type="entry name" value="EXOIII"/>
    <property type="match status" value="1"/>
</dbReference>
<evidence type="ECO:0000256" key="2">
    <source>
        <dbReference type="ARBA" id="ARBA00022801"/>
    </source>
</evidence>
<dbReference type="RefSeq" id="WP_044037940.1">
    <property type="nucleotide sequence ID" value="NZ_HG917868.1"/>
</dbReference>
<evidence type="ECO:0000256" key="3">
    <source>
        <dbReference type="ARBA" id="ARBA00022840"/>
    </source>
</evidence>
<dbReference type="InterPro" id="IPR006555">
    <property type="entry name" value="ATP-dep_Helicase_C"/>
</dbReference>
<dbReference type="GO" id="GO:0006139">
    <property type="term" value="P:nucleobase-containing compound metabolic process"/>
    <property type="evidence" value="ECO:0007669"/>
    <property type="project" value="InterPro"/>
</dbReference>
<dbReference type="SMART" id="SM00491">
    <property type="entry name" value="HELICc2"/>
    <property type="match status" value="1"/>
</dbReference>
<accession>W6SG48</accession>
<dbReference type="InterPro" id="IPR014013">
    <property type="entry name" value="Helic_SF1/SF2_ATP-bd_DinG/Rad3"/>
</dbReference>
<dbReference type="CDD" id="cd06127">
    <property type="entry name" value="DEDDh"/>
    <property type="match status" value="1"/>
</dbReference>
<dbReference type="InterPro" id="IPR036397">
    <property type="entry name" value="RNaseH_sf"/>
</dbReference>
<dbReference type="PANTHER" id="PTHR11472">
    <property type="entry name" value="DNA REPAIR DEAD HELICASE RAD3/XP-D SUBFAMILY MEMBER"/>
    <property type="match status" value="1"/>
</dbReference>
<dbReference type="Pfam" id="PF00929">
    <property type="entry name" value="RNase_T"/>
    <property type="match status" value="1"/>
</dbReference>
<dbReference type="SUPFAM" id="SSF53098">
    <property type="entry name" value="Ribonuclease H-like"/>
    <property type="match status" value="1"/>
</dbReference>
<dbReference type="PATRIC" id="fig|1216932.3.peg.1514"/>
<dbReference type="InterPro" id="IPR027417">
    <property type="entry name" value="P-loop_NTPase"/>
</dbReference>
<dbReference type="EMBL" id="HG917868">
    <property type="protein sequence ID" value="CDM68680.1"/>
    <property type="molecule type" value="Genomic_DNA"/>
</dbReference>
<sequence length="991" mass="116155">MKGTIQEIEIKSILKNVIFMDIETTGLDSSLNDGVKHKGEIIEIGAVKVLDDKVYTYRTLIRPVGFVPKFTFQLCKGLTMDMLLEAPTLEEVKDEFLEFIGDMPLVCHNAEFEKTFLKYYIKPDIDISNKFLDSMELVAILFPYFKEYNLDYLIKSVTTIDRDEMHRGLEDSIDTIYVVNSVLIKYFNSTLDYLSISSWFDDNNRWQWCEYLLPPENINEYMVKVRINEETIVEKGKKKSIDYKKYEELLKKGEIFDTPSFKYIFREGQYNLAKHVRKTLENKKISIIEAPTGIGKSIGYLLPSIIYSYINNQRIFISSSTKELQDQLIEKDIPRLISTLGLEEKIRYTCMKGRSNYLCNKKIKAYLEEIIEPDLDDILSILFISRLMTINGNVEEINFWARKHFKKLDYHLNFLTSDGETCTGRKCNEGTSCYYYNKINELENSNIVVINHSLFLKWPYPEIKIENIVLDEAHNLNDNCFKAFTEEVSNFDILSLLREVYNTNKNYGFLKDFIVKNNLSLANVEYVKSKIINVYETIEEMMTLIRDRYSSMDNFWGINSVFTYKDFQFIVSVLENLVLQLDEIYMRIDEVIKETDAKEHPLILLNNKIRTFKETINFVIGETTDSYCAVIDISKDLSRITLRKIPLSVNYLFKEEILDKCSSLVMTSATIRIDSTLDNFKNSLGISMIDKDKLLEDLIEKPVFDYKNRSVIAIPTNIERYSYNREDEFVKSVSNVILRIAKNIGGNILVLFTSTSRMKKVKESIIEELNDLEYDIFDNKKQCNKLRDPLTKAVVFGSRGLFEGVDIPGDGLFTVVMEKIPNIPMRDPLYSSIMEKKKINYNTLNYPQSIIKMKQIFGRLLRSVYDYGYLFVLSNLEDGNSYRTKEYERDLEGPVFLRDNLDNILYKMKKDNERWRKENLIKIVSKECKKEMKEIIESKKDVDKRLKDFYRDEFYKRNIRCVLESIVYEGDEVRKLVFNYLGKKFTTSNLG</sequence>
<evidence type="ECO:0000259" key="5">
    <source>
        <dbReference type="PROSITE" id="PS51193"/>
    </source>
</evidence>
<dbReference type="Gene3D" id="3.40.50.300">
    <property type="entry name" value="P-loop containing nucleotide triphosphate hydrolases"/>
    <property type="match status" value="2"/>
</dbReference>
<dbReference type="GO" id="GO:0003676">
    <property type="term" value="F:nucleic acid binding"/>
    <property type="evidence" value="ECO:0007669"/>
    <property type="project" value="InterPro"/>
</dbReference>
<proteinExistence type="inferred from homology"/>
<dbReference type="eggNOG" id="COG1199">
    <property type="taxonomic scope" value="Bacteria"/>
</dbReference>
<dbReference type="STRING" id="1216932.CM240_1521"/>
<comment type="similarity">
    <text evidence="4">Belongs to the helicase family. DinG subfamily.</text>
</comment>
<name>W6SG48_9CLOT</name>
<dbReference type="PANTHER" id="PTHR11472:SF34">
    <property type="entry name" value="REGULATOR OF TELOMERE ELONGATION HELICASE 1"/>
    <property type="match status" value="1"/>
</dbReference>
<dbReference type="GO" id="GO:0005524">
    <property type="term" value="F:ATP binding"/>
    <property type="evidence" value="ECO:0007669"/>
    <property type="project" value="UniProtKB-KW"/>
</dbReference>
<evidence type="ECO:0000313" key="7">
    <source>
        <dbReference type="Proteomes" id="UP000019426"/>
    </source>
</evidence>
<protein>
    <submittedName>
        <fullName evidence="6">Putative exonuclease</fullName>
    </submittedName>
</protein>
<keyword evidence="1" id="KW-0547">Nucleotide-binding</keyword>
<dbReference type="KEGG" id="clt:CM240_1521"/>
<dbReference type="GO" id="GO:0003678">
    <property type="term" value="F:DNA helicase activity"/>
    <property type="evidence" value="ECO:0007669"/>
    <property type="project" value="TreeGrafter"/>
</dbReference>
<dbReference type="OrthoDB" id="9803913at2"/>
<evidence type="ECO:0000313" key="6">
    <source>
        <dbReference type="EMBL" id="CDM68680.1"/>
    </source>
</evidence>
<keyword evidence="6" id="KW-0540">Nuclease</keyword>
<dbReference type="AlphaFoldDB" id="W6SG48"/>
<dbReference type="InterPro" id="IPR012337">
    <property type="entry name" value="RNaseH-like_sf"/>
</dbReference>
<dbReference type="GO" id="GO:0004527">
    <property type="term" value="F:exonuclease activity"/>
    <property type="evidence" value="ECO:0007669"/>
    <property type="project" value="UniProtKB-KW"/>
</dbReference>
<keyword evidence="3" id="KW-0067">ATP-binding</keyword>
<keyword evidence="6" id="KW-0269">Exonuclease</keyword>
<dbReference type="InterPro" id="IPR045028">
    <property type="entry name" value="DinG/Rad3-like"/>
</dbReference>
<dbReference type="Pfam" id="PF13307">
    <property type="entry name" value="Helicase_C_2"/>
    <property type="match status" value="1"/>
</dbReference>
<dbReference type="InterPro" id="IPR013520">
    <property type="entry name" value="Ribonucl_H"/>
</dbReference>
<dbReference type="PROSITE" id="PS51193">
    <property type="entry name" value="HELICASE_ATP_BIND_2"/>
    <property type="match status" value="1"/>
</dbReference>
<dbReference type="HOGENOM" id="CLU_012117_1_0_9"/>